<evidence type="ECO:0000313" key="2">
    <source>
        <dbReference type="Proteomes" id="UP001501591"/>
    </source>
</evidence>
<accession>A0ABP7N5K4</accession>
<keyword evidence="2" id="KW-1185">Reference proteome</keyword>
<proteinExistence type="predicted"/>
<dbReference type="InterPro" id="IPR046249">
    <property type="entry name" value="DUF6282"/>
</dbReference>
<reference evidence="2" key="1">
    <citation type="journal article" date="2019" name="Int. J. Syst. Evol. Microbiol.">
        <title>The Global Catalogue of Microorganisms (GCM) 10K type strain sequencing project: providing services to taxonomists for standard genome sequencing and annotation.</title>
        <authorList>
            <consortium name="The Broad Institute Genomics Platform"/>
            <consortium name="The Broad Institute Genome Sequencing Center for Infectious Disease"/>
            <person name="Wu L."/>
            <person name="Ma J."/>
        </authorList>
    </citation>
    <scope>NUCLEOTIDE SEQUENCE [LARGE SCALE GENOMIC DNA]</scope>
    <source>
        <strain evidence="2">JCM 17024</strain>
    </source>
</reference>
<dbReference type="RefSeq" id="WP_344818880.1">
    <property type="nucleotide sequence ID" value="NZ_BAABCP010000001.1"/>
</dbReference>
<protein>
    <submittedName>
        <fullName evidence="1">DUF6282 family protein</fullName>
    </submittedName>
</protein>
<evidence type="ECO:0000313" key="1">
    <source>
        <dbReference type="EMBL" id="GAA3937470.1"/>
    </source>
</evidence>
<dbReference type="EMBL" id="BAABCP010000001">
    <property type="protein sequence ID" value="GAA3937470.1"/>
    <property type="molecule type" value="Genomic_DNA"/>
</dbReference>
<dbReference type="InterPro" id="IPR032466">
    <property type="entry name" value="Metal_Hydrolase"/>
</dbReference>
<dbReference type="SUPFAM" id="SSF51556">
    <property type="entry name" value="Metallo-dependent hydrolases"/>
    <property type="match status" value="1"/>
</dbReference>
<dbReference type="Proteomes" id="UP001501591">
    <property type="component" value="Unassembled WGS sequence"/>
</dbReference>
<dbReference type="Pfam" id="PF19799">
    <property type="entry name" value="DUF6282"/>
    <property type="match status" value="1"/>
</dbReference>
<comment type="caution">
    <text evidence="1">The sequence shown here is derived from an EMBL/GenBank/DDBJ whole genome shotgun (WGS) entry which is preliminary data.</text>
</comment>
<organism evidence="1 2">
    <name type="scientific">Microbacterium soli</name>
    <dbReference type="NCBI Taxonomy" id="446075"/>
    <lineage>
        <taxon>Bacteria</taxon>
        <taxon>Bacillati</taxon>
        <taxon>Actinomycetota</taxon>
        <taxon>Actinomycetes</taxon>
        <taxon>Micrococcales</taxon>
        <taxon>Microbacteriaceae</taxon>
        <taxon>Microbacterium</taxon>
    </lineage>
</organism>
<gene>
    <name evidence="1" type="ORF">GCM10022383_14630</name>
</gene>
<sequence>MFDVHVHSAPDVSPRLADDHQIVEWYDEAGYSGCVLKGHYGETAGRAAIVGRGLNVRVYGSLVLNQQVGGINPEAVAAALEMGARVVWMPTADAHTQQTAGLPRLCCGRPELSQVTYAIPPVDYSTAEACRLILRLVADADAVLATGHLSTAEVAWLLDEARRTGVRRMMLTHPSYTVPFMSASEARSLTGRGAFAEITAAQLLDQPGFGAEEIAAFIRGVGYDRILLSSDAGQSHNPPPPIALETLIEQLVGEGLDRSALVDAASAVPETLVVP</sequence>
<name>A0ABP7N5K4_9MICO</name>